<dbReference type="EMBL" id="LN891051">
    <property type="protein sequence ID" value="CUS10291.1"/>
    <property type="molecule type" value="Genomic_DNA"/>
</dbReference>
<reference evidence="2" key="1">
    <citation type="submission" date="2015-10" db="EMBL/GenBank/DDBJ databases">
        <authorList>
            <person name="Regsiter A."/>
            <person name="william w."/>
        </authorList>
    </citation>
    <scope>NUCLEOTIDE SEQUENCE</scope>
    <source>
        <strain evidence="2">Montdore</strain>
    </source>
</reference>
<feature type="region of interest" description="Disordered" evidence="1">
    <location>
        <begin position="95"/>
        <end position="114"/>
    </location>
</feature>
<evidence type="ECO:0000313" key="3">
    <source>
        <dbReference type="Proteomes" id="UP001412239"/>
    </source>
</evidence>
<sequence>MPTHAPTPPSTTSYSFVSYPTDYIYPHNNYCAPPQSVHPMPGMSMPQMELPGVAKSGPPSYPSPYATNMAYAHLGPMGNPTPPSVSPMLAHSHLPPSPVMHNPHSLPQTPPTSPDRCNADTKVMRHILTAMTKMQSTMKDLAERQEQILDRMSLLEQRVGRMDEGISTLLEQSEVIVDNSKSIRVRVDDSESQDAQDAFENRLTALMDGVVEKLVGGIGDEIKDIKRLVKDTEKYVKFDPFSWNGRMALGQRYRDAIILGEEEQKEVDVVE</sequence>
<evidence type="ECO:0000313" key="2">
    <source>
        <dbReference type="EMBL" id="CUS10291.1"/>
    </source>
</evidence>
<protein>
    <submittedName>
        <fullName evidence="2">Uncharacterized protein</fullName>
    </submittedName>
</protein>
<accession>A0A292PU23</accession>
<keyword evidence="3" id="KW-1185">Reference proteome</keyword>
<proteinExistence type="predicted"/>
<organism evidence="2 3">
    <name type="scientific">Tuber aestivum</name>
    <name type="common">summer truffle</name>
    <dbReference type="NCBI Taxonomy" id="59557"/>
    <lineage>
        <taxon>Eukaryota</taxon>
        <taxon>Fungi</taxon>
        <taxon>Dikarya</taxon>
        <taxon>Ascomycota</taxon>
        <taxon>Pezizomycotina</taxon>
        <taxon>Pezizomycetes</taxon>
        <taxon>Pezizales</taxon>
        <taxon>Tuberaceae</taxon>
        <taxon>Tuber</taxon>
    </lineage>
</organism>
<name>A0A292PU23_9PEZI</name>
<evidence type="ECO:0000256" key="1">
    <source>
        <dbReference type="SAM" id="MobiDB-lite"/>
    </source>
</evidence>
<dbReference type="Proteomes" id="UP001412239">
    <property type="component" value="Unassembled WGS sequence"/>
</dbReference>
<dbReference type="AlphaFoldDB" id="A0A292PU23"/>
<gene>
    <name evidence="2" type="ORF">GSTUAT00005661001</name>
</gene>